<dbReference type="CDD" id="cd04302">
    <property type="entry name" value="HAD_5NT"/>
    <property type="match status" value="1"/>
</dbReference>
<reference evidence="1 2" key="1">
    <citation type="submission" date="2020-09" db="EMBL/GenBank/DDBJ databases">
        <title>Paenibacillus sp. strain PR3 16S rRNA gene Genome sequencing and assembly.</title>
        <authorList>
            <person name="Kim J."/>
        </authorList>
    </citation>
    <scope>NUCLEOTIDE SEQUENCE [LARGE SCALE GENOMIC DNA]</scope>
    <source>
        <strain evidence="1 2">PR3</strain>
    </source>
</reference>
<dbReference type="Proteomes" id="UP000609346">
    <property type="component" value="Unassembled WGS sequence"/>
</dbReference>
<evidence type="ECO:0000313" key="1">
    <source>
        <dbReference type="EMBL" id="MBD3918537.1"/>
    </source>
</evidence>
<keyword evidence="1" id="KW-0378">Hydrolase</keyword>
<dbReference type="InterPro" id="IPR023214">
    <property type="entry name" value="HAD_sf"/>
</dbReference>
<dbReference type="InterPro" id="IPR023198">
    <property type="entry name" value="PGP-like_dom2"/>
</dbReference>
<protein>
    <submittedName>
        <fullName evidence="1">HAD family hydrolase</fullName>
    </submittedName>
</protein>
<name>A0ABR8MRB8_9BACL</name>
<dbReference type="SUPFAM" id="SSF56784">
    <property type="entry name" value="HAD-like"/>
    <property type="match status" value="1"/>
</dbReference>
<dbReference type="InterPro" id="IPR041492">
    <property type="entry name" value="HAD_2"/>
</dbReference>
<organism evidence="1 2">
    <name type="scientific">Paenibacillus terricola</name>
    <dbReference type="NCBI Taxonomy" id="2763503"/>
    <lineage>
        <taxon>Bacteria</taxon>
        <taxon>Bacillati</taxon>
        <taxon>Bacillota</taxon>
        <taxon>Bacilli</taxon>
        <taxon>Bacillales</taxon>
        <taxon>Paenibacillaceae</taxon>
        <taxon>Paenibacillus</taxon>
    </lineage>
</organism>
<evidence type="ECO:0000313" key="2">
    <source>
        <dbReference type="Proteomes" id="UP000609346"/>
    </source>
</evidence>
<accession>A0ABR8MRB8</accession>
<dbReference type="InterPro" id="IPR050155">
    <property type="entry name" value="HAD-like_hydrolase_sf"/>
</dbReference>
<comment type="caution">
    <text evidence="1">The sequence shown here is derived from an EMBL/GenBank/DDBJ whole genome shotgun (WGS) entry which is preliminary data.</text>
</comment>
<dbReference type="PANTHER" id="PTHR43434">
    <property type="entry name" value="PHOSPHOGLYCOLATE PHOSPHATASE"/>
    <property type="match status" value="1"/>
</dbReference>
<keyword evidence="2" id="KW-1185">Reference proteome</keyword>
<dbReference type="GO" id="GO:0016787">
    <property type="term" value="F:hydrolase activity"/>
    <property type="evidence" value="ECO:0007669"/>
    <property type="project" value="UniProtKB-KW"/>
</dbReference>
<dbReference type="PANTHER" id="PTHR43434:SF20">
    <property type="entry name" value="5'-NUCLEOTIDASE"/>
    <property type="match status" value="1"/>
</dbReference>
<dbReference type="InterPro" id="IPR036412">
    <property type="entry name" value="HAD-like_sf"/>
</dbReference>
<dbReference type="RefSeq" id="WP_191202861.1">
    <property type="nucleotide sequence ID" value="NZ_JACXZA010000002.1"/>
</dbReference>
<proteinExistence type="predicted"/>
<dbReference type="Pfam" id="PF13419">
    <property type="entry name" value="HAD_2"/>
    <property type="match status" value="1"/>
</dbReference>
<sequence>MRYNHILFDLDGTLTDPGVGITKSVQYALRKFGIEEDCDALKSFIGPPLQVSFRERYGFSEEQVTEAIAYYREYFSEHGIFENDLYPSMKESLETLIEAGCTLHVATSKPTVFAERILHHFDINSCFKSVAGSFLDGTRSDKSEIIAHVLQDQGIAAVDAIMIGDRKHDLIGASNNQVASIGVAYGYGSLEELTACEPTTIVNDVRELVEWLVKPTSKLVPQR</sequence>
<dbReference type="EMBL" id="JACXZA010000002">
    <property type="protein sequence ID" value="MBD3918537.1"/>
    <property type="molecule type" value="Genomic_DNA"/>
</dbReference>
<gene>
    <name evidence="1" type="ORF">H8B09_07220</name>
</gene>
<dbReference type="Gene3D" id="1.10.150.240">
    <property type="entry name" value="Putative phosphatase, domain 2"/>
    <property type="match status" value="1"/>
</dbReference>
<dbReference type="Gene3D" id="3.40.50.1000">
    <property type="entry name" value="HAD superfamily/HAD-like"/>
    <property type="match status" value="1"/>
</dbReference>